<proteinExistence type="predicted"/>
<gene>
    <name evidence="1" type="ORF">PMAYCL1PPCAC_31792</name>
</gene>
<comment type="caution">
    <text evidence="1">The sequence shown here is derived from an EMBL/GenBank/DDBJ whole genome shotgun (WGS) entry which is preliminary data.</text>
</comment>
<evidence type="ECO:0000313" key="2">
    <source>
        <dbReference type="Proteomes" id="UP001328107"/>
    </source>
</evidence>
<accession>A0AAN5DGF0</accession>
<protein>
    <submittedName>
        <fullName evidence="1">Uncharacterized protein</fullName>
    </submittedName>
</protein>
<evidence type="ECO:0000313" key="1">
    <source>
        <dbReference type="EMBL" id="GMR61597.1"/>
    </source>
</evidence>
<dbReference type="EMBL" id="BTRK01000006">
    <property type="protein sequence ID" value="GMR61597.1"/>
    <property type="molecule type" value="Genomic_DNA"/>
</dbReference>
<keyword evidence="2" id="KW-1185">Reference proteome</keyword>
<dbReference type="Proteomes" id="UP001328107">
    <property type="component" value="Unassembled WGS sequence"/>
</dbReference>
<name>A0AAN5DGF0_9BILA</name>
<reference evidence="2" key="1">
    <citation type="submission" date="2022-10" db="EMBL/GenBank/DDBJ databases">
        <title>Genome assembly of Pristionchus species.</title>
        <authorList>
            <person name="Yoshida K."/>
            <person name="Sommer R.J."/>
        </authorList>
    </citation>
    <scope>NUCLEOTIDE SEQUENCE [LARGE SCALE GENOMIC DNA]</scope>
    <source>
        <strain evidence="2">RS5460</strain>
    </source>
</reference>
<organism evidence="1 2">
    <name type="scientific">Pristionchus mayeri</name>
    <dbReference type="NCBI Taxonomy" id="1317129"/>
    <lineage>
        <taxon>Eukaryota</taxon>
        <taxon>Metazoa</taxon>
        <taxon>Ecdysozoa</taxon>
        <taxon>Nematoda</taxon>
        <taxon>Chromadorea</taxon>
        <taxon>Rhabditida</taxon>
        <taxon>Rhabditina</taxon>
        <taxon>Diplogasteromorpha</taxon>
        <taxon>Diplogasteroidea</taxon>
        <taxon>Neodiplogasteridae</taxon>
        <taxon>Pristionchus</taxon>
    </lineage>
</organism>
<dbReference type="AlphaFoldDB" id="A0AAN5DGF0"/>
<sequence>MEGVFELRIKHHESSFEMKKLEKRIIDYIDGGLPKTEIGYIFECNSLNSNEMDNGIKRLGECMGHHIGNLELCLGKPWNEVNVLNNLLGGIKVENLDLRMDNISTTFVNQLISMTKTQQIDEIHLDVRGGDESIDTVDMLVELSKHVLRMIVTPWSQYFFDVIDREWGPIVLKMFSNKLDTLKICLCNEPPISKYSADFLREQLPLMGKKIWYLSSCKENYVNALDYTSHDHWVRALGRTLLIRHLSRRDEGR</sequence>